<dbReference type="AlphaFoldDB" id="A0A2R7Y4G9"/>
<gene>
    <name evidence="2" type="ORF">B7O98_07190</name>
</gene>
<dbReference type="Proteomes" id="UP000244093">
    <property type="component" value="Unassembled WGS sequence"/>
</dbReference>
<sequence>MPEVCGNYVVLNPYVWLKNACVVFKERIEDIYPLGSEVGEGLKNTVVTHGLASTHTHLGLYQIRLSVSEGLPLDEWVKLRAWPWEKFLRSNPQLTYYVALNALKELLKSGVTLVADMHFNEFWVYKALIDVGVKGDLSVAIMDGGVFENFEEGLEENLDLSRRASDPKVRVRLGPCTPRLLTPLQYKEVVETAEELGLGIHTHIAEVLDDELWLKSRYGMSLRDFAHYVGLGNVDTLAAHVVWGESLIEFLSSKGVKVSHPPRSNTLLGDGRAPIKSYLKNGVRVSLGVDVAPTYSLVDDMKSYLVLHYEGEGIPQTHEAFKIATVNGYQDLGFGSGELTLKEPADVVVWELPKDVSKVGLNPISSIVWGGAKVKEVYVNGVKVFEEGNLINVHVSADSINAKIEEYLKDFKRED</sequence>
<dbReference type="Gene3D" id="2.30.40.10">
    <property type="entry name" value="Urease, subunit C, domain 1"/>
    <property type="match status" value="1"/>
</dbReference>
<dbReference type="InterPro" id="IPR011059">
    <property type="entry name" value="Metal-dep_hydrolase_composite"/>
</dbReference>
<reference evidence="2" key="1">
    <citation type="submission" date="2017-04" db="EMBL/GenBank/DDBJ databases">
        <authorList>
            <person name="Afonso C.L."/>
            <person name="Miller P.J."/>
            <person name="Scott M.A."/>
            <person name="Spackman E."/>
            <person name="Goraichik I."/>
            <person name="Dimitrov K.M."/>
            <person name="Suarez D.L."/>
            <person name="Swayne D.E."/>
        </authorList>
    </citation>
    <scope>NUCLEOTIDE SEQUENCE</scope>
    <source>
        <strain evidence="2">NZ3</strain>
    </source>
</reference>
<proteinExistence type="predicted"/>
<comment type="caution">
    <text evidence="2">The sequence shown here is derived from an EMBL/GenBank/DDBJ whole genome shotgun (WGS) entry which is preliminary data.</text>
</comment>
<dbReference type="PANTHER" id="PTHR43794:SF5">
    <property type="entry name" value="CHLOROHYDROLASE FAMILY PROTEIN"/>
    <property type="match status" value="1"/>
</dbReference>
<protein>
    <recommendedName>
        <fullName evidence="1">Amidohydrolase-related domain-containing protein</fullName>
    </recommendedName>
</protein>
<organism evidence="2 3">
    <name type="scientific">Zestosphaera tikiterensis</name>
    <dbReference type="NCBI Taxonomy" id="1973259"/>
    <lineage>
        <taxon>Archaea</taxon>
        <taxon>Thermoproteota</taxon>
        <taxon>Thermoprotei</taxon>
        <taxon>Desulfurococcales</taxon>
        <taxon>Desulfurococcaceae</taxon>
        <taxon>Zestosphaera</taxon>
    </lineage>
</organism>
<evidence type="ECO:0000313" key="3">
    <source>
        <dbReference type="Proteomes" id="UP000244093"/>
    </source>
</evidence>
<dbReference type="InterPro" id="IPR032466">
    <property type="entry name" value="Metal_Hydrolase"/>
</dbReference>
<dbReference type="EMBL" id="NBVN01000004">
    <property type="protein sequence ID" value="PUA32431.1"/>
    <property type="molecule type" value="Genomic_DNA"/>
</dbReference>
<reference evidence="2" key="2">
    <citation type="journal article" date="2018" name="Syst. Appl. Microbiol.">
        <title>A new symbiotic nanoarchaeote (Candidatus Nanoclepta minutus) and its host (Zestosphaera tikiterensis gen. nov., sp. nov.) from a New Zealand hot spring.</title>
        <authorList>
            <person name="St John E."/>
            <person name="Liu Y."/>
            <person name="Podar M."/>
            <person name="Stott M.B."/>
            <person name="Meneghin J."/>
            <person name="Chen Z."/>
            <person name="Lagutin K."/>
            <person name="Mitchell K."/>
            <person name="Reysenbach A.L."/>
        </authorList>
    </citation>
    <scope>NUCLEOTIDE SEQUENCE [LARGE SCALE GENOMIC DNA]</scope>
    <source>
        <strain evidence="2">NZ3</strain>
    </source>
</reference>
<feature type="domain" description="Amidohydrolase-related" evidence="1">
    <location>
        <begin position="47"/>
        <end position="382"/>
    </location>
</feature>
<accession>A0A2R7Y4G9</accession>
<dbReference type="PANTHER" id="PTHR43794">
    <property type="entry name" value="AMINOHYDROLASE SSNA-RELATED"/>
    <property type="match status" value="1"/>
</dbReference>
<dbReference type="Pfam" id="PF01979">
    <property type="entry name" value="Amidohydro_1"/>
    <property type="match status" value="1"/>
</dbReference>
<dbReference type="Gene3D" id="3.20.20.140">
    <property type="entry name" value="Metal-dependent hydrolases"/>
    <property type="match status" value="1"/>
</dbReference>
<name>A0A2R7Y4G9_9CREN</name>
<dbReference type="GO" id="GO:0016810">
    <property type="term" value="F:hydrolase activity, acting on carbon-nitrogen (but not peptide) bonds"/>
    <property type="evidence" value="ECO:0007669"/>
    <property type="project" value="InterPro"/>
</dbReference>
<evidence type="ECO:0000259" key="1">
    <source>
        <dbReference type="Pfam" id="PF01979"/>
    </source>
</evidence>
<dbReference type="SUPFAM" id="SSF51556">
    <property type="entry name" value="Metallo-dependent hydrolases"/>
    <property type="match status" value="1"/>
</dbReference>
<dbReference type="InterPro" id="IPR050287">
    <property type="entry name" value="MTA/SAH_deaminase"/>
</dbReference>
<evidence type="ECO:0000313" key="2">
    <source>
        <dbReference type="EMBL" id="PUA32431.1"/>
    </source>
</evidence>
<dbReference type="InterPro" id="IPR006680">
    <property type="entry name" value="Amidohydro-rel"/>
</dbReference>